<feature type="transmembrane region" description="Helical" evidence="1">
    <location>
        <begin position="7"/>
        <end position="25"/>
    </location>
</feature>
<name>A0A1Q3DXS7_LENED</name>
<dbReference type="EMBL" id="BDGU01000019">
    <property type="protein sequence ID" value="GAV99804.1"/>
    <property type="molecule type" value="Genomic_DNA"/>
</dbReference>
<dbReference type="AlphaFoldDB" id="A0A1Q3DXS7"/>
<evidence type="ECO:0000313" key="2">
    <source>
        <dbReference type="EMBL" id="GAV99804.1"/>
    </source>
</evidence>
<sequence length="77" mass="8604">MAIRTDDVLIIICAILLPPVAVFLMKRPKGLVLTCALFMYFAGTWCSWLSHPLSIIRLCGGCWVQFPIYVCSRAAND</sequence>
<accession>A0A1Q3DXS7</accession>
<dbReference type="Proteomes" id="UP000188533">
    <property type="component" value="Unassembled WGS sequence"/>
</dbReference>
<keyword evidence="1" id="KW-0812">Transmembrane</keyword>
<proteinExistence type="predicted"/>
<reference evidence="2 3" key="1">
    <citation type="submission" date="2016-08" db="EMBL/GenBank/DDBJ databases">
        <authorList>
            <consortium name="Lentinula edodes genome sequencing consortium"/>
            <person name="Sakamoto Y."/>
            <person name="Nakade K."/>
            <person name="Sato S."/>
            <person name="Yoshida Y."/>
            <person name="Miyazaki K."/>
            <person name="Natsume S."/>
            <person name="Konno N."/>
        </authorList>
    </citation>
    <scope>NUCLEOTIDE SEQUENCE [LARGE SCALE GENOMIC DNA]</scope>
    <source>
        <strain evidence="2 3">NBRC 111202</strain>
    </source>
</reference>
<keyword evidence="3" id="KW-1185">Reference proteome</keyword>
<gene>
    <name evidence="2" type="ORF">LENED_001287</name>
</gene>
<keyword evidence="1" id="KW-0472">Membrane</keyword>
<organism evidence="2 3">
    <name type="scientific">Lentinula edodes</name>
    <name type="common">Shiitake mushroom</name>
    <name type="synonym">Lentinus edodes</name>
    <dbReference type="NCBI Taxonomy" id="5353"/>
    <lineage>
        <taxon>Eukaryota</taxon>
        <taxon>Fungi</taxon>
        <taxon>Dikarya</taxon>
        <taxon>Basidiomycota</taxon>
        <taxon>Agaricomycotina</taxon>
        <taxon>Agaricomycetes</taxon>
        <taxon>Agaricomycetidae</taxon>
        <taxon>Agaricales</taxon>
        <taxon>Marasmiineae</taxon>
        <taxon>Omphalotaceae</taxon>
        <taxon>Lentinula</taxon>
    </lineage>
</organism>
<keyword evidence="1" id="KW-1133">Transmembrane helix</keyword>
<reference evidence="2 3" key="2">
    <citation type="submission" date="2017-02" db="EMBL/GenBank/DDBJ databases">
        <title>A genome survey and senescence transcriptome analysis in Lentinula edodes.</title>
        <authorList>
            <person name="Sakamoto Y."/>
            <person name="Nakade K."/>
            <person name="Sato S."/>
            <person name="Yoshida Y."/>
            <person name="Miyazaki K."/>
            <person name="Natsume S."/>
            <person name="Konno N."/>
        </authorList>
    </citation>
    <scope>NUCLEOTIDE SEQUENCE [LARGE SCALE GENOMIC DNA]</scope>
    <source>
        <strain evidence="2 3">NBRC 111202</strain>
    </source>
</reference>
<evidence type="ECO:0000313" key="3">
    <source>
        <dbReference type="Proteomes" id="UP000188533"/>
    </source>
</evidence>
<feature type="transmembrane region" description="Helical" evidence="1">
    <location>
        <begin position="31"/>
        <end position="49"/>
    </location>
</feature>
<evidence type="ECO:0000256" key="1">
    <source>
        <dbReference type="SAM" id="Phobius"/>
    </source>
</evidence>
<comment type="caution">
    <text evidence="2">The sequence shown here is derived from an EMBL/GenBank/DDBJ whole genome shotgun (WGS) entry which is preliminary data.</text>
</comment>
<protein>
    <submittedName>
        <fullName evidence="2">Uncharacterized protein</fullName>
    </submittedName>
</protein>